<name>A0AAU7EI78_9FLAO</name>
<dbReference type="SUPFAM" id="SSF53720">
    <property type="entry name" value="ALDH-like"/>
    <property type="match status" value="1"/>
</dbReference>
<dbReference type="EMBL" id="CP155618">
    <property type="protein sequence ID" value="XBL14722.1"/>
    <property type="molecule type" value="Genomic_DNA"/>
</dbReference>
<reference evidence="4" key="1">
    <citation type="submission" date="2024-04" db="EMBL/GenBank/DDBJ databases">
        <title>Mariniflexile litorale, isolated from the shallow sediments of the Sea of Japan.</title>
        <authorList>
            <person name="Romanenko L."/>
            <person name="Isaeva M."/>
        </authorList>
    </citation>
    <scope>NUCLEOTIDE SEQUENCE [LARGE SCALE GENOMIC DNA]</scope>
    <source>
        <strain evidence="4">KMM 9835</strain>
    </source>
</reference>
<sequence>MRLTGGNYIAGLVSSEGKSTFTSINPLNASKLPTDFHEATIEEVHKAAIKAHEAFAIYSKKSGNKKADFLDAIADEILNLGDALIERCCAETGLPAGRITGERGRTMGQLKMFATVLREGSWVDARIDHAIPDREPLPKVDMRSMQKPLGAVGVFGASNFPLAFSVAGGDTASALASGCTIVVKGHPSHPGTCEMIAIAINKAIETCNMPKGVFSLVQGQSVEVGMAIVNHPLIKAIGFTGSFKGGKAIFDAANKRPEPIPVYAEMGSTNPVFILPNALKQNGNDIAQGLTNSVTLGVGQFCTSPGLVFLQNSEILSGFKYTVSQHFEQVEANTMLNSGIKKAFDKGIDFLNSKREVNLLAKGKVNNEGYKGTSYIFETSAKNFIKENYLEEEIFGPSTISITADSKEELLASAHKLKGHLTATLFATEEDLENYTDLIQILEQKVGRLIINNYPTGVEVCHSMVHGGPFPSTSNSRSTSVGTGAITRFTRPFCYQNFPNHLLPNELKNENPLHIFRIIDGEITK</sequence>
<dbReference type="Gene3D" id="3.40.309.10">
    <property type="entry name" value="Aldehyde Dehydrogenase, Chain A, domain 2"/>
    <property type="match status" value="1"/>
</dbReference>
<dbReference type="GO" id="GO:0016620">
    <property type="term" value="F:oxidoreductase activity, acting on the aldehyde or oxo group of donors, NAD or NADP as acceptor"/>
    <property type="evidence" value="ECO:0007669"/>
    <property type="project" value="InterPro"/>
</dbReference>
<evidence type="ECO:0000256" key="1">
    <source>
        <dbReference type="ARBA" id="ARBA00023002"/>
    </source>
</evidence>
<gene>
    <name evidence="4" type="ORF">QLS71_001590</name>
</gene>
<proteinExistence type="predicted"/>
<dbReference type="KEGG" id="mlil:QLS71_001590"/>
<dbReference type="PANTHER" id="PTHR43353">
    <property type="entry name" value="SUCCINATE-SEMIALDEHYDE DEHYDROGENASE, MITOCHONDRIAL"/>
    <property type="match status" value="1"/>
</dbReference>
<keyword evidence="5" id="KW-1185">Reference proteome</keyword>
<dbReference type="PANTHER" id="PTHR43353:SF3">
    <property type="entry name" value="ALDEHYDE DEHYDROGENASE-RELATED"/>
    <property type="match status" value="1"/>
</dbReference>
<dbReference type="CDD" id="cd07129">
    <property type="entry name" value="ALDH_KGSADH"/>
    <property type="match status" value="1"/>
</dbReference>
<dbReference type="InterPro" id="IPR050740">
    <property type="entry name" value="Aldehyde_DH_Superfamily"/>
</dbReference>
<dbReference type="InterPro" id="IPR016162">
    <property type="entry name" value="Ald_DH_N"/>
</dbReference>
<evidence type="ECO:0000313" key="4">
    <source>
        <dbReference type="EMBL" id="XBL14722.1"/>
    </source>
</evidence>
<organism evidence="4 5">
    <name type="scientific">Mariniflexile litorale</name>
    <dbReference type="NCBI Taxonomy" id="3045158"/>
    <lineage>
        <taxon>Bacteria</taxon>
        <taxon>Pseudomonadati</taxon>
        <taxon>Bacteroidota</taxon>
        <taxon>Flavobacteriia</taxon>
        <taxon>Flavobacteriales</taxon>
        <taxon>Flavobacteriaceae</taxon>
        <taxon>Mariniflexile</taxon>
    </lineage>
</organism>
<evidence type="ECO:0000259" key="3">
    <source>
        <dbReference type="Pfam" id="PF00171"/>
    </source>
</evidence>
<feature type="domain" description="Aldehyde dehydrogenase" evidence="3">
    <location>
        <begin position="14"/>
        <end position="469"/>
    </location>
</feature>
<evidence type="ECO:0000256" key="2">
    <source>
        <dbReference type="SAM" id="Coils"/>
    </source>
</evidence>
<dbReference type="Pfam" id="PF00171">
    <property type="entry name" value="Aldedh"/>
    <property type="match status" value="1"/>
</dbReference>
<dbReference type="AlphaFoldDB" id="A0AAU7EI78"/>
<dbReference type="InterPro" id="IPR016161">
    <property type="entry name" value="Ald_DH/histidinol_DH"/>
</dbReference>
<dbReference type="InterPro" id="IPR016163">
    <property type="entry name" value="Ald_DH_C"/>
</dbReference>
<evidence type="ECO:0000313" key="5">
    <source>
        <dbReference type="Proteomes" id="UP001224325"/>
    </source>
</evidence>
<protein>
    <submittedName>
        <fullName evidence="4">Aldehyde dehydrogenase (NADP(+))</fullName>
    </submittedName>
</protein>
<dbReference type="Gene3D" id="3.40.605.10">
    <property type="entry name" value="Aldehyde Dehydrogenase, Chain A, domain 1"/>
    <property type="match status" value="1"/>
</dbReference>
<keyword evidence="2" id="KW-0175">Coiled coil</keyword>
<dbReference type="InterPro" id="IPR044151">
    <property type="entry name" value="ALDH_KGSADH"/>
</dbReference>
<dbReference type="RefSeq" id="WP_308991282.1">
    <property type="nucleotide sequence ID" value="NZ_CP155618.1"/>
</dbReference>
<dbReference type="InterPro" id="IPR015590">
    <property type="entry name" value="Aldehyde_DH_dom"/>
</dbReference>
<keyword evidence="1" id="KW-0560">Oxidoreductase</keyword>
<dbReference type="Proteomes" id="UP001224325">
    <property type="component" value="Chromosome"/>
</dbReference>
<accession>A0AAU7EI78</accession>
<feature type="coiled-coil region" evidence="2">
    <location>
        <begin position="425"/>
        <end position="452"/>
    </location>
</feature>